<gene>
    <name evidence="6" type="ORF">CYJ21_005660</name>
</gene>
<dbReference type="SUPFAM" id="SSF52540">
    <property type="entry name" value="P-loop containing nucleoside triphosphate hydrolases"/>
    <property type="match status" value="1"/>
</dbReference>
<name>A0ABV0IAQ9_VEIPA</name>
<dbReference type="Proteomes" id="UP000234197">
    <property type="component" value="Unassembled WGS sequence"/>
</dbReference>
<reference evidence="6 7" key="2">
    <citation type="submission" date="2024-04" db="EMBL/GenBank/DDBJ databases">
        <title>Na.</title>
        <authorList>
            <person name="Choi B."/>
        </authorList>
    </citation>
    <scope>NUCLEOTIDE SEQUENCE [LARGE SCALE GENOMIC DNA]</scope>
    <source>
        <strain evidence="6 7">UMB0138</strain>
    </source>
</reference>
<dbReference type="SUPFAM" id="SSF90123">
    <property type="entry name" value="ABC transporter transmembrane region"/>
    <property type="match status" value="1"/>
</dbReference>
<evidence type="ECO:0000256" key="2">
    <source>
        <dbReference type="ARBA" id="ARBA00022692"/>
    </source>
</evidence>
<evidence type="ECO:0000256" key="3">
    <source>
        <dbReference type="ARBA" id="ARBA00022989"/>
    </source>
</evidence>
<proteinExistence type="predicted"/>
<organism evidence="6 7">
    <name type="scientific">Veillonella parvula</name>
    <name type="common">Staphylococcus parvulus</name>
    <dbReference type="NCBI Taxonomy" id="29466"/>
    <lineage>
        <taxon>Bacteria</taxon>
        <taxon>Bacillati</taxon>
        <taxon>Bacillota</taxon>
        <taxon>Negativicutes</taxon>
        <taxon>Veillonellales</taxon>
        <taxon>Veillonellaceae</taxon>
        <taxon>Veillonella</taxon>
    </lineage>
</organism>
<comment type="caution">
    <text evidence="6">The sequence shown here is derived from an EMBL/GenBank/DDBJ whole genome shotgun (WGS) entry which is preliminary data.</text>
</comment>
<reference evidence="7" key="1">
    <citation type="submission" date="2017-12" db="EMBL/GenBank/DDBJ databases">
        <title>Phylogenetic diversity of female urinary microbiome.</title>
        <authorList>
            <person name="Thomas-White K."/>
            <person name="Wolfe A.J."/>
        </authorList>
    </citation>
    <scope>NUCLEOTIDE SEQUENCE [LARGE SCALE GENOMIC DNA]</scope>
    <source>
        <strain evidence="7">UMB0138</strain>
    </source>
</reference>
<keyword evidence="3 5" id="KW-1133">Transmembrane helix</keyword>
<protein>
    <recommendedName>
        <fullName evidence="8">ABC transporter ATP-binding protein</fullName>
    </recommendedName>
</protein>
<evidence type="ECO:0000256" key="4">
    <source>
        <dbReference type="ARBA" id="ARBA00023136"/>
    </source>
</evidence>
<evidence type="ECO:0000256" key="1">
    <source>
        <dbReference type="ARBA" id="ARBA00004651"/>
    </source>
</evidence>
<feature type="transmembrane region" description="Helical" evidence="5">
    <location>
        <begin position="12"/>
        <end position="32"/>
    </location>
</feature>
<keyword evidence="4 5" id="KW-0472">Membrane</keyword>
<dbReference type="InterPro" id="IPR027417">
    <property type="entry name" value="P-loop_NTPase"/>
</dbReference>
<keyword evidence="2 5" id="KW-0812">Transmembrane</keyword>
<accession>A0ABV0IAQ9</accession>
<dbReference type="Gene3D" id="3.40.50.300">
    <property type="entry name" value="P-loop containing nucleotide triphosphate hydrolases"/>
    <property type="match status" value="1"/>
</dbReference>
<evidence type="ECO:0000313" key="6">
    <source>
        <dbReference type="EMBL" id="MEO9178430.1"/>
    </source>
</evidence>
<keyword evidence="7" id="KW-1185">Reference proteome</keyword>
<evidence type="ECO:0000256" key="5">
    <source>
        <dbReference type="SAM" id="Phobius"/>
    </source>
</evidence>
<dbReference type="InterPro" id="IPR036640">
    <property type="entry name" value="ABC1_TM_sf"/>
</dbReference>
<evidence type="ECO:0000313" key="7">
    <source>
        <dbReference type="Proteomes" id="UP000234197"/>
    </source>
</evidence>
<sequence>MKPFIRYIKSLWFPVIIVSILSLLTVAGTLYIPTLTATIINDGVDIRDVSRESLHNTVGMVLQDTWIFTGTITEQGTHHELIKRGGHYKELYENYVAGISI</sequence>
<evidence type="ECO:0008006" key="8">
    <source>
        <dbReference type="Google" id="ProtNLM"/>
    </source>
</evidence>
<dbReference type="EMBL" id="PKMC02000006">
    <property type="protein sequence ID" value="MEO9178430.1"/>
    <property type="molecule type" value="Genomic_DNA"/>
</dbReference>
<comment type="subcellular location">
    <subcellularLocation>
        <location evidence="1">Cell membrane</location>
        <topology evidence="1">Multi-pass membrane protein</topology>
    </subcellularLocation>
</comment>